<gene>
    <name evidence="2 6" type="primary">bshC</name>
    <name evidence="6" type="ORF">RM540_15870</name>
</gene>
<keyword evidence="1 2" id="KW-0436">Ligase</keyword>
<organism evidence="6 7">
    <name type="scientific">Rubrivirga litoralis</name>
    <dbReference type="NCBI Taxonomy" id="3075598"/>
    <lineage>
        <taxon>Bacteria</taxon>
        <taxon>Pseudomonadati</taxon>
        <taxon>Rhodothermota</taxon>
        <taxon>Rhodothermia</taxon>
        <taxon>Rhodothermales</taxon>
        <taxon>Rubricoccaceae</taxon>
        <taxon>Rubrivirga</taxon>
    </lineage>
</organism>
<dbReference type="PIRSF" id="PIRSF012535">
    <property type="entry name" value="UCP012535"/>
    <property type="match status" value="1"/>
</dbReference>
<evidence type="ECO:0000256" key="3">
    <source>
        <dbReference type="SAM" id="MobiDB-lite"/>
    </source>
</evidence>
<dbReference type="Proteomes" id="UP001267426">
    <property type="component" value="Unassembled WGS sequence"/>
</dbReference>
<feature type="domain" description="Bacillithiol biosynthesis BshC C-terminal coiled-coil" evidence="5">
    <location>
        <begin position="421"/>
        <end position="576"/>
    </location>
</feature>
<dbReference type="Pfam" id="PF24850">
    <property type="entry name" value="CC_BshC"/>
    <property type="match status" value="1"/>
</dbReference>
<dbReference type="InterPro" id="IPR055398">
    <property type="entry name" value="Rossmann-like_BshC"/>
</dbReference>
<dbReference type="InterPro" id="IPR011199">
    <property type="entry name" value="Bacillithiol_biosynth_BshC"/>
</dbReference>
<proteinExistence type="inferred from homology"/>
<feature type="domain" description="Bacillithiol biosynthesis BshC N-terminal Rossmann-like" evidence="4">
    <location>
        <begin position="25"/>
        <end position="418"/>
    </location>
</feature>
<accession>A0ABU3BVB7</accession>
<name>A0ABU3BVB7_9BACT</name>
<comment type="caution">
    <text evidence="6">The sequence shown here is derived from an EMBL/GenBank/DDBJ whole genome shotgun (WGS) entry which is preliminary data.</text>
</comment>
<comment type="similarity">
    <text evidence="2">Belongs to the BshC family.</text>
</comment>
<dbReference type="EMBL" id="JAVRHT010000064">
    <property type="protein sequence ID" value="MDT0633233.1"/>
    <property type="molecule type" value="Genomic_DNA"/>
</dbReference>
<feature type="region of interest" description="Disordered" evidence="3">
    <location>
        <begin position="306"/>
        <end position="335"/>
    </location>
</feature>
<evidence type="ECO:0000313" key="6">
    <source>
        <dbReference type="EMBL" id="MDT0633233.1"/>
    </source>
</evidence>
<keyword evidence="7" id="KW-1185">Reference proteome</keyword>
<dbReference type="RefSeq" id="WP_311665927.1">
    <property type="nucleotide sequence ID" value="NZ_JAVRHT010000064.1"/>
</dbReference>
<dbReference type="EC" id="6.-.-.-" evidence="2"/>
<dbReference type="HAMAP" id="MF_01867">
    <property type="entry name" value="BshC"/>
    <property type="match status" value="1"/>
</dbReference>
<evidence type="ECO:0000256" key="1">
    <source>
        <dbReference type="ARBA" id="ARBA00022598"/>
    </source>
</evidence>
<protein>
    <recommendedName>
        <fullName evidence="2">Putative cysteine ligase BshC</fullName>
        <ecNumber evidence="2">6.-.-.-</ecNumber>
    </recommendedName>
</protein>
<sequence length="578" mass="61129">MTDRPAPAALGPDVRALPPAAVGASALFQAYAAGDEAALRFYRWNPWSRADRAEAAQIAAQRARHRHAVADVLAEQNAAWGAAPEVLALVRRLRDPESVAVVTGQQLGLFAGPLYTVYKARTAVRLAERLERETGRPAVPVFWLADEDHDFAEIHRAAFADGPDVRTVTYEDGRLAGLRSAHDNAVPVGRIVLTEPAVADALRGLEAALPAGPHRAEALALARAAYVPGRTMRDAFARLLRALVPDVVLMSVDDARLKALAAPLVRRELSEWPETLAALEARSADLVAAGFHAQVAPSPVNLFWLEDAAPPRPPGSEDDGAPGATEEGAGRRLALDPAETGGTAFEVRGAGRTLALDVLLDAEPWRFSPNVVLRPLVQDVLLPTAAYVAGPGEAAYFAQLGPVYERFGVPMPVVEPRLSLTVVEPSVAKVLDRYGLDVADLSGDLAALWRRLALEASDADLDGVFADARARLSGVLTDLEAVALNVGGELSGAAGAARAAVDHAVDRLETKTVRVEKRAHADVRARLERAQAALWPGGALQERALGPLGVVARHGVGALADLVGAVPLDASAHYVVRP</sequence>
<evidence type="ECO:0000259" key="4">
    <source>
        <dbReference type="Pfam" id="PF10079"/>
    </source>
</evidence>
<evidence type="ECO:0000256" key="2">
    <source>
        <dbReference type="HAMAP-Rule" id="MF_01867"/>
    </source>
</evidence>
<evidence type="ECO:0000259" key="5">
    <source>
        <dbReference type="Pfam" id="PF24850"/>
    </source>
</evidence>
<evidence type="ECO:0000313" key="7">
    <source>
        <dbReference type="Proteomes" id="UP001267426"/>
    </source>
</evidence>
<reference evidence="6 7" key="1">
    <citation type="submission" date="2023-09" db="EMBL/GenBank/DDBJ databases">
        <authorList>
            <person name="Rey-Velasco X."/>
        </authorList>
    </citation>
    <scope>NUCLEOTIDE SEQUENCE [LARGE SCALE GENOMIC DNA]</scope>
    <source>
        <strain evidence="6 7">F394</strain>
    </source>
</reference>
<dbReference type="InterPro" id="IPR055399">
    <property type="entry name" value="CC_BshC"/>
</dbReference>
<dbReference type="Pfam" id="PF10079">
    <property type="entry name" value="Rossmann-like_BshC"/>
    <property type="match status" value="1"/>
</dbReference>